<dbReference type="CDD" id="cd00200">
    <property type="entry name" value="WD40"/>
    <property type="match status" value="1"/>
</dbReference>
<dbReference type="GO" id="GO:0017070">
    <property type="term" value="F:U6 snRNA binding"/>
    <property type="evidence" value="ECO:0007669"/>
    <property type="project" value="TreeGrafter"/>
</dbReference>
<dbReference type="InterPro" id="IPR019775">
    <property type="entry name" value="WD40_repeat_CS"/>
</dbReference>
<feature type="repeat" description="WD" evidence="3">
    <location>
        <begin position="445"/>
        <end position="481"/>
    </location>
</feature>
<dbReference type="PRINTS" id="PR00320">
    <property type="entry name" value="GPROTEINBRPT"/>
</dbReference>
<dbReference type="GO" id="GO:0030621">
    <property type="term" value="F:U4 snRNA binding"/>
    <property type="evidence" value="ECO:0007669"/>
    <property type="project" value="TreeGrafter"/>
</dbReference>
<dbReference type="Pfam" id="PF08799">
    <property type="entry name" value="PRP4"/>
    <property type="match status" value="1"/>
</dbReference>
<dbReference type="InParanoid" id="L0PA57"/>
<name>L0PA57_PNEJI</name>
<accession>L0PA57</accession>
<dbReference type="SMART" id="SM00500">
    <property type="entry name" value="SFM"/>
    <property type="match status" value="1"/>
</dbReference>
<evidence type="ECO:0000256" key="2">
    <source>
        <dbReference type="ARBA" id="ARBA00022737"/>
    </source>
</evidence>
<dbReference type="InterPro" id="IPR015943">
    <property type="entry name" value="WD40/YVTN_repeat-like_dom_sf"/>
</dbReference>
<dbReference type="Pfam" id="PF00400">
    <property type="entry name" value="WD40"/>
    <property type="match status" value="7"/>
</dbReference>
<dbReference type="Gene3D" id="2.130.10.10">
    <property type="entry name" value="YVTN repeat-like/Quinoprotein amine dehydrogenase"/>
    <property type="match status" value="3"/>
</dbReference>
<keyword evidence="1 3" id="KW-0853">WD repeat</keyword>
<comment type="caution">
    <text evidence="5">The sequence shown here is derived from an EMBL/GenBank/DDBJ whole genome shotgun (WGS) entry which is preliminary data.</text>
</comment>
<feature type="domain" description="Pre-mRNA processing factor 4 (PRP4)-like" evidence="4">
    <location>
        <begin position="48"/>
        <end position="99"/>
    </location>
</feature>
<sequence>MNLIKVFKRTNKNDNDALNQYNRYSEKEQIILAEFERRQKIKNIYIPTDDGRVRSKLRELGKPVTLFGEGPADRRDRLRQILSNFDGNISFLNKEAETEEEIEEEFYTEGTKELLVCRRKIAEYSLNRARIRIARQKLESRIPLMKIVNHRKTINKRLKTYVSMGSQIGADRPVGIARFSPNSQYIASGSWSGTCKLYSVPDLEEKYKFRGHIDKIGGITWNPGATIGGVSEEAVNIVTGGSEGDICLWNLKSETPISTLKGHENRVCRVEFHPSGNYIGSASFDGTWRLWDLTTTMELLRQEGHSREVYAISFQNDGALVSSGGLDAVGRVWDLRTGRTIMNLDGHIKPIQSLDFSPNGYQIASGSADDTIKIWDIRKIKPVSTIPAHKSLVSDVRFFKTAHEEVLVQGKELIPSTSGIYLVSSGYDGKINIWSSDDWILIKSLAGHSEKAMSVDVSKDNRWIISTGWDRTIKLWGSEDS</sequence>
<dbReference type="Proteomes" id="UP000010422">
    <property type="component" value="Unassembled WGS sequence"/>
</dbReference>
<feature type="repeat" description="WD" evidence="3">
    <location>
        <begin position="344"/>
        <end position="385"/>
    </location>
</feature>
<proteinExistence type="predicted"/>
<dbReference type="PROSITE" id="PS00678">
    <property type="entry name" value="WD_REPEATS_1"/>
    <property type="match status" value="2"/>
</dbReference>
<keyword evidence="2" id="KW-0677">Repeat</keyword>
<reference evidence="5 6" key="1">
    <citation type="journal article" date="2012" name="MBio">
        <title>De novo assembly of the Pneumocystis jirovecii genome from a single bronchoalveolar lavage fluid specimen from a patient.</title>
        <authorList>
            <person name="Cisse O.H."/>
            <person name="Pagni M."/>
            <person name="Hauser P.M."/>
        </authorList>
    </citation>
    <scope>NUCLEOTIDE SEQUENCE [LARGE SCALE GENOMIC DNA]</scope>
    <source>
        <strain evidence="5 6">SE8</strain>
    </source>
</reference>
<dbReference type="InterPro" id="IPR036322">
    <property type="entry name" value="WD40_repeat_dom_sf"/>
</dbReference>
<dbReference type="PROSITE" id="PS50294">
    <property type="entry name" value="WD_REPEATS_REGION"/>
    <property type="match status" value="4"/>
</dbReference>
<dbReference type="AlphaFoldDB" id="L0PA57"/>
<feature type="repeat" description="WD" evidence="3">
    <location>
        <begin position="260"/>
        <end position="301"/>
    </location>
</feature>
<organism evidence="6">
    <name type="scientific">Pneumocystis jirovecii</name>
    <name type="common">Human pneumocystis pneumonia agent</name>
    <dbReference type="NCBI Taxonomy" id="42068"/>
    <lineage>
        <taxon>Eukaryota</taxon>
        <taxon>Fungi</taxon>
        <taxon>Dikarya</taxon>
        <taxon>Ascomycota</taxon>
        <taxon>Taphrinomycotina</taxon>
        <taxon>Pneumocystomycetes</taxon>
        <taxon>Pneumocystaceae</taxon>
        <taxon>Pneumocystis</taxon>
    </lineage>
</organism>
<protein>
    <recommendedName>
        <fullName evidence="4">Pre-mRNA processing factor 4 (PRP4)-like domain-containing protein</fullName>
    </recommendedName>
</protein>
<dbReference type="InterPro" id="IPR001680">
    <property type="entry name" value="WD40_rpt"/>
</dbReference>
<dbReference type="EMBL" id="CAKM01000078">
    <property type="protein sequence ID" value="CCJ28500.1"/>
    <property type="molecule type" value="Genomic_DNA"/>
</dbReference>
<dbReference type="SUPFAM" id="SSF158230">
    <property type="entry name" value="PRP4-like"/>
    <property type="match status" value="1"/>
</dbReference>
<dbReference type="GO" id="GO:0046540">
    <property type="term" value="C:U4/U6 x U5 tri-snRNP complex"/>
    <property type="evidence" value="ECO:0007669"/>
    <property type="project" value="TreeGrafter"/>
</dbReference>
<dbReference type="PANTHER" id="PTHR19846:SF0">
    <property type="entry name" value="PRE-MRNA PROCESSING FACTOR 4"/>
    <property type="match status" value="1"/>
</dbReference>
<evidence type="ECO:0000259" key="4">
    <source>
        <dbReference type="SMART" id="SM00500"/>
    </source>
</evidence>
<gene>
    <name evidence="5" type="ORF">PNEJI1_003182</name>
</gene>
<dbReference type="InterPro" id="IPR014906">
    <property type="entry name" value="PRP4-like"/>
</dbReference>
<dbReference type="PROSITE" id="PS50082">
    <property type="entry name" value="WD_REPEATS_2"/>
    <property type="match status" value="4"/>
</dbReference>
<dbReference type="FunCoup" id="L0PA57">
    <property type="interactions" value="77"/>
</dbReference>
<evidence type="ECO:0000313" key="6">
    <source>
        <dbReference type="Proteomes" id="UP000010422"/>
    </source>
</evidence>
<dbReference type="GO" id="GO:0000398">
    <property type="term" value="P:mRNA splicing, via spliceosome"/>
    <property type="evidence" value="ECO:0007669"/>
    <property type="project" value="TreeGrafter"/>
</dbReference>
<evidence type="ECO:0000313" key="5">
    <source>
        <dbReference type="EMBL" id="CCJ28500.1"/>
    </source>
</evidence>
<dbReference type="SMART" id="SM00320">
    <property type="entry name" value="WD40"/>
    <property type="match status" value="7"/>
</dbReference>
<dbReference type="InterPro" id="IPR020472">
    <property type="entry name" value="WD40_PAC1"/>
</dbReference>
<dbReference type="Gene3D" id="4.10.280.110">
    <property type="entry name" value="Pre-mRNA processing factor 4 domain"/>
    <property type="match status" value="1"/>
</dbReference>
<dbReference type="VEuPathDB" id="FungiDB:PNEJI1_003182"/>
<feature type="repeat" description="WD" evidence="3">
    <location>
        <begin position="302"/>
        <end position="343"/>
    </location>
</feature>
<dbReference type="STRING" id="1209962.L0PA57"/>
<dbReference type="PANTHER" id="PTHR19846">
    <property type="entry name" value="WD40 REPEAT PROTEIN"/>
    <property type="match status" value="1"/>
</dbReference>
<evidence type="ECO:0000256" key="3">
    <source>
        <dbReference type="PROSITE-ProRule" id="PRU00221"/>
    </source>
</evidence>
<evidence type="ECO:0000256" key="1">
    <source>
        <dbReference type="ARBA" id="ARBA00022574"/>
    </source>
</evidence>
<dbReference type="InterPro" id="IPR036285">
    <property type="entry name" value="PRP4-like_sf"/>
</dbReference>
<dbReference type="SUPFAM" id="SSF50978">
    <property type="entry name" value="WD40 repeat-like"/>
    <property type="match status" value="1"/>
</dbReference>
<dbReference type="FunFam" id="2.130.10.10:FF:000411">
    <property type="entry name" value="U4/U6 small nuclear ribonucleoprotein Prp4"/>
    <property type="match status" value="1"/>
</dbReference>